<dbReference type="RefSeq" id="WP_235715780.1">
    <property type="nucleotide sequence ID" value="NZ_BAUU01000050.1"/>
</dbReference>
<dbReference type="GO" id="GO:0006270">
    <property type="term" value="P:DNA replication initiation"/>
    <property type="evidence" value="ECO:0007669"/>
    <property type="project" value="TreeGrafter"/>
</dbReference>
<dbReference type="EMBL" id="BAUU01000050">
    <property type="protein sequence ID" value="GAE32776.1"/>
    <property type="molecule type" value="Genomic_DNA"/>
</dbReference>
<evidence type="ECO:0000256" key="2">
    <source>
        <dbReference type="ARBA" id="ARBA00022840"/>
    </source>
</evidence>
<dbReference type="PROSITE" id="PS51192">
    <property type="entry name" value="HELICASE_ATP_BIND_1"/>
    <property type="match status" value="1"/>
</dbReference>
<dbReference type="PANTHER" id="PTHR30580">
    <property type="entry name" value="PRIMOSOMAL PROTEIN N"/>
    <property type="match status" value="1"/>
</dbReference>
<keyword evidence="1" id="KW-0547">Nucleotide-binding</keyword>
<evidence type="ECO:0000259" key="4">
    <source>
        <dbReference type="PROSITE" id="PS51192"/>
    </source>
</evidence>
<keyword evidence="7" id="KW-1185">Reference proteome</keyword>
<dbReference type="InterPro" id="IPR014001">
    <property type="entry name" value="Helicase_ATP-bd"/>
</dbReference>
<dbReference type="PROSITE" id="PS51194">
    <property type="entry name" value="HELICASE_CTER"/>
    <property type="match status" value="1"/>
</dbReference>
<dbReference type="GO" id="GO:0005524">
    <property type="term" value="F:ATP binding"/>
    <property type="evidence" value="ECO:0007669"/>
    <property type="project" value="UniProtKB-KW"/>
</dbReference>
<dbReference type="STRING" id="1236971.JCM9152_4341"/>
<evidence type="ECO:0000313" key="7">
    <source>
        <dbReference type="Proteomes" id="UP000018895"/>
    </source>
</evidence>
<dbReference type="AlphaFoldDB" id="W4QL09"/>
<feature type="domain" description="Helicase C-terminal" evidence="5">
    <location>
        <begin position="301"/>
        <end position="442"/>
    </location>
</feature>
<dbReference type="GO" id="GO:0006310">
    <property type="term" value="P:DNA recombination"/>
    <property type="evidence" value="ECO:0007669"/>
    <property type="project" value="TreeGrafter"/>
</dbReference>
<keyword evidence="3" id="KW-0238">DNA-binding</keyword>
<dbReference type="SMART" id="SM00487">
    <property type="entry name" value="DEXDc"/>
    <property type="match status" value="1"/>
</dbReference>
<dbReference type="SUPFAM" id="SSF52540">
    <property type="entry name" value="P-loop containing nucleoside triphosphate hydrolases"/>
    <property type="match status" value="1"/>
</dbReference>
<dbReference type="GO" id="GO:0006302">
    <property type="term" value="P:double-strand break repair"/>
    <property type="evidence" value="ECO:0007669"/>
    <property type="project" value="TreeGrafter"/>
</dbReference>
<protein>
    <submittedName>
        <fullName evidence="6">ComF operon protein A</fullName>
    </submittedName>
</protein>
<sequence>MESLIGRRLLRSEIRLQNEELGSLIEKSVIVKEKALLHDGTFICRRCGNRESHLFARHHCVKCDRSCTYCRHCLLLGKVSECESLYRWNGSNPVYPKLEKPMEWSGTLSPAQQRASDAVEQTAIEKKELLVWAVCGSGKTEVIFKGIERALVLGKRVLVATPRTDVVKELLPRFQKSFPNVTISALYGGSRDRKDGAQFVLATTHQVMRFYDAFDWIVVDEVDAFPFSYDQSLRYAIQEAKKEDASLVYLSATPSREWTHSPQIERIKIPKRYHGHPLPLPQFTWCGNWQKKIEKDQLPQCITNWLAKLQKEKKPILLFVPSVRVLHSLSRVLQSHSFNHEKVHAKELKRHPLIQAFRQRQIPILVTTTILERGVTFTNVQVGVVGAEQDVFTEAALVQIAGRVGRHHKYPAGDVMFFHYGVSKEMRRAYQHIELMNREGGF</sequence>
<dbReference type="Proteomes" id="UP000018895">
    <property type="component" value="Unassembled WGS sequence"/>
</dbReference>
<dbReference type="InterPro" id="IPR001650">
    <property type="entry name" value="Helicase_C-like"/>
</dbReference>
<dbReference type="InterPro" id="IPR027417">
    <property type="entry name" value="P-loop_NTPase"/>
</dbReference>
<name>W4QL09_9BACI</name>
<comment type="caution">
    <text evidence="6">The sequence shown here is derived from an EMBL/GenBank/DDBJ whole genome shotgun (WGS) entry which is preliminary data.</text>
</comment>
<dbReference type="Pfam" id="PF04851">
    <property type="entry name" value="ResIII"/>
    <property type="match status" value="1"/>
</dbReference>
<dbReference type="Gene3D" id="3.40.50.300">
    <property type="entry name" value="P-loop containing nucleotide triphosphate hydrolases"/>
    <property type="match status" value="2"/>
</dbReference>
<reference evidence="6" key="1">
    <citation type="journal article" date="2014" name="Genome Announc.">
        <title>Draft Genome Sequences of Three Alkaliphilic Bacillus Strains, Bacillus wakoensis JCM 9140T, Bacillus akibai JCM 9157T, and Bacillus hemicellulosilyticus JCM 9152T.</title>
        <authorList>
            <person name="Yuki M."/>
            <person name="Oshima K."/>
            <person name="Suda W."/>
            <person name="Oshida Y."/>
            <person name="Kitamura K."/>
            <person name="Iida T."/>
            <person name="Hattori M."/>
            <person name="Ohkuma M."/>
        </authorList>
    </citation>
    <scope>NUCLEOTIDE SEQUENCE [LARGE SCALE GENOMIC DNA]</scope>
    <source>
        <strain evidence="6">JCM 9152</strain>
    </source>
</reference>
<dbReference type="InterPro" id="IPR006935">
    <property type="entry name" value="Helicase/UvrB_N"/>
</dbReference>
<proteinExistence type="predicted"/>
<dbReference type="GO" id="GO:0043138">
    <property type="term" value="F:3'-5' DNA helicase activity"/>
    <property type="evidence" value="ECO:0007669"/>
    <property type="project" value="TreeGrafter"/>
</dbReference>
<dbReference type="Pfam" id="PF00271">
    <property type="entry name" value="Helicase_C"/>
    <property type="match status" value="1"/>
</dbReference>
<dbReference type="GO" id="GO:0003677">
    <property type="term" value="F:DNA binding"/>
    <property type="evidence" value="ECO:0007669"/>
    <property type="project" value="UniProtKB-KW"/>
</dbReference>
<evidence type="ECO:0000256" key="3">
    <source>
        <dbReference type="ARBA" id="ARBA00023125"/>
    </source>
</evidence>
<evidence type="ECO:0000259" key="5">
    <source>
        <dbReference type="PROSITE" id="PS51194"/>
    </source>
</evidence>
<feature type="domain" description="Helicase ATP-binding" evidence="4">
    <location>
        <begin position="120"/>
        <end position="257"/>
    </location>
</feature>
<accession>W4QL09</accession>
<evidence type="ECO:0000256" key="1">
    <source>
        <dbReference type="ARBA" id="ARBA00022741"/>
    </source>
</evidence>
<gene>
    <name evidence="6" type="ORF">JCM9152_4341</name>
</gene>
<evidence type="ECO:0000313" key="6">
    <source>
        <dbReference type="EMBL" id="GAE32776.1"/>
    </source>
</evidence>
<dbReference type="PANTHER" id="PTHR30580:SF1">
    <property type="entry name" value="COMF OPERON PROTEIN 1"/>
    <property type="match status" value="1"/>
</dbReference>
<dbReference type="SMART" id="SM00490">
    <property type="entry name" value="HELICc"/>
    <property type="match status" value="1"/>
</dbReference>
<dbReference type="GO" id="GO:0016787">
    <property type="term" value="F:hydrolase activity"/>
    <property type="evidence" value="ECO:0007669"/>
    <property type="project" value="InterPro"/>
</dbReference>
<keyword evidence="2" id="KW-0067">ATP-binding</keyword>
<organism evidence="6 7">
    <name type="scientific">Halalkalibacter hemicellulosilyticusJCM 9152</name>
    <dbReference type="NCBI Taxonomy" id="1236971"/>
    <lineage>
        <taxon>Bacteria</taxon>
        <taxon>Bacillati</taxon>
        <taxon>Bacillota</taxon>
        <taxon>Bacilli</taxon>
        <taxon>Bacillales</taxon>
        <taxon>Bacillaceae</taxon>
        <taxon>Halalkalibacter</taxon>
    </lineage>
</organism>